<name>V9FHV0_PHYNI</name>
<dbReference type="HOGENOM" id="CLU_3227594_0_0_1"/>
<sequence>NAELLKLFSGGFDFDNDSQTDWIVGARRDDWLNTTEGDSRTLDP</sequence>
<evidence type="ECO:0000313" key="1">
    <source>
        <dbReference type="EMBL" id="ETI51029.1"/>
    </source>
</evidence>
<evidence type="ECO:0000313" key="2">
    <source>
        <dbReference type="Proteomes" id="UP000018721"/>
    </source>
</evidence>
<organism evidence="1 2">
    <name type="scientific">Phytophthora nicotianae P1569</name>
    <dbReference type="NCBI Taxonomy" id="1317065"/>
    <lineage>
        <taxon>Eukaryota</taxon>
        <taxon>Sar</taxon>
        <taxon>Stramenopiles</taxon>
        <taxon>Oomycota</taxon>
        <taxon>Peronosporomycetes</taxon>
        <taxon>Peronosporales</taxon>
        <taxon>Peronosporaceae</taxon>
        <taxon>Phytophthora</taxon>
    </lineage>
</organism>
<protein>
    <submittedName>
        <fullName evidence="1">Uncharacterized protein</fullName>
    </submittedName>
</protein>
<dbReference type="Proteomes" id="UP000018721">
    <property type="component" value="Unassembled WGS sequence"/>
</dbReference>
<reference evidence="1 2" key="1">
    <citation type="submission" date="2013-11" db="EMBL/GenBank/DDBJ databases">
        <title>The Genome Sequence of Phytophthora parasitica P1569.</title>
        <authorList>
            <consortium name="The Broad Institute Genomics Platform"/>
            <person name="Russ C."/>
            <person name="Tyler B."/>
            <person name="Panabieres F."/>
            <person name="Shan W."/>
            <person name="Tripathy S."/>
            <person name="Grunwald N."/>
            <person name="Machado M."/>
            <person name="Johnson C.S."/>
            <person name="Arredondo F."/>
            <person name="Hong C."/>
            <person name="Coffey M."/>
            <person name="Young S.K."/>
            <person name="Zeng Q."/>
            <person name="Gargeya S."/>
            <person name="Fitzgerald M."/>
            <person name="Abouelleil A."/>
            <person name="Alvarado L."/>
            <person name="Chapman S.B."/>
            <person name="Gainer-Dewar J."/>
            <person name="Goldberg J."/>
            <person name="Griggs A."/>
            <person name="Gujja S."/>
            <person name="Hansen M."/>
            <person name="Howarth C."/>
            <person name="Imamovic A."/>
            <person name="Ireland A."/>
            <person name="Larimer J."/>
            <person name="McCowan C."/>
            <person name="Murphy C."/>
            <person name="Pearson M."/>
            <person name="Poon T.W."/>
            <person name="Priest M."/>
            <person name="Roberts A."/>
            <person name="Saif S."/>
            <person name="Shea T."/>
            <person name="Sykes S."/>
            <person name="Wortman J."/>
            <person name="Nusbaum C."/>
            <person name="Birren B."/>
        </authorList>
    </citation>
    <scope>NUCLEOTIDE SEQUENCE [LARGE SCALE GENOMIC DNA]</scope>
    <source>
        <strain evidence="1 2">P1569</strain>
    </source>
</reference>
<dbReference type="EMBL" id="ANIZ01000953">
    <property type="protein sequence ID" value="ETI51029.1"/>
    <property type="molecule type" value="Genomic_DNA"/>
</dbReference>
<gene>
    <name evidence="1" type="ORF">F443_05557</name>
</gene>
<comment type="caution">
    <text evidence="1">The sequence shown here is derived from an EMBL/GenBank/DDBJ whole genome shotgun (WGS) entry which is preliminary data.</text>
</comment>
<keyword evidence="2" id="KW-1185">Reference proteome</keyword>
<proteinExistence type="predicted"/>
<accession>V9FHV0</accession>
<feature type="non-terminal residue" evidence="1">
    <location>
        <position position="1"/>
    </location>
</feature>
<dbReference type="AlphaFoldDB" id="V9FHV0"/>